<evidence type="ECO:0000256" key="2">
    <source>
        <dbReference type="SAM" id="MobiDB-lite"/>
    </source>
</evidence>
<feature type="compositionally biased region" description="Polar residues" evidence="2">
    <location>
        <begin position="794"/>
        <end position="811"/>
    </location>
</feature>
<feature type="compositionally biased region" description="Gly residues" evidence="2">
    <location>
        <begin position="30"/>
        <end position="43"/>
    </location>
</feature>
<dbReference type="SUPFAM" id="SSF50630">
    <property type="entry name" value="Acid proteases"/>
    <property type="match status" value="1"/>
</dbReference>
<dbReference type="PROSITE" id="PS51767">
    <property type="entry name" value="PEPTIDASE_A1"/>
    <property type="match status" value="1"/>
</dbReference>
<keyword evidence="6" id="KW-1185">Reference proteome</keyword>
<reference evidence="5 6" key="1">
    <citation type="submission" date="2014-05" db="EMBL/GenBank/DDBJ databases">
        <title>Draft genome sequence of a rare smut relative, Tilletiaria anomala UBC 951.</title>
        <authorList>
            <consortium name="DOE Joint Genome Institute"/>
            <person name="Toome M."/>
            <person name="Kuo A."/>
            <person name="Henrissat B."/>
            <person name="Lipzen A."/>
            <person name="Tritt A."/>
            <person name="Yoshinaga Y."/>
            <person name="Zane M."/>
            <person name="Barry K."/>
            <person name="Grigoriev I.V."/>
            <person name="Spatafora J.W."/>
            <person name="Aimea M.C."/>
        </authorList>
    </citation>
    <scope>NUCLEOTIDE SEQUENCE [LARGE SCALE GENOMIC DNA]</scope>
    <source>
        <strain evidence="5 6">UBC 951</strain>
    </source>
</reference>
<dbReference type="RefSeq" id="XP_013243619.1">
    <property type="nucleotide sequence ID" value="XM_013388165.1"/>
</dbReference>
<feature type="region of interest" description="Disordered" evidence="2">
    <location>
        <begin position="1"/>
        <end position="132"/>
    </location>
</feature>
<feature type="compositionally biased region" description="Basic residues" evidence="2">
    <location>
        <begin position="8"/>
        <end position="17"/>
    </location>
</feature>
<feature type="compositionally biased region" description="Polar residues" evidence="2">
    <location>
        <begin position="45"/>
        <end position="63"/>
    </location>
</feature>
<keyword evidence="5" id="KW-0378">Hydrolase</keyword>
<feature type="region of interest" description="Disordered" evidence="2">
    <location>
        <begin position="781"/>
        <end position="910"/>
    </location>
</feature>
<evidence type="ECO:0000256" key="3">
    <source>
        <dbReference type="SAM" id="Phobius"/>
    </source>
</evidence>
<proteinExistence type="inferred from homology"/>
<dbReference type="GeneID" id="25267200"/>
<evidence type="ECO:0000259" key="4">
    <source>
        <dbReference type="PROSITE" id="PS51767"/>
    </source>
</evidence>
<keyword evidence="5" id="KW-0645">Protease</keyword>
<sequence length="987" mass="103427">MVSDKRLTEHRRPRRRPLDHPAWQARQANQGGGGSSANPGGQGSTTRSPATGASTDTRSSIQTDAVGGGASTKGTATTTGPRTGASTSPAAATASSSSTATAHGVAGSPNPGSGDDSAAGGSANGILTDPSSYRNTSRIVLSHLGGGGQLIYTMPISINHQTLNLQVDTGSSDLWVASTGCRSDSCSSTSSSKVQLFDSRDAPNLNIRFDIQYVQGGVSGSIVTSNVLVPGTDLTLVRQALGSASTVTNEPLGAGNFTGIVGLGLPLASELQRLLYDNTGNSNPGNDVSDASSTGSILTGIWSGRPLGARYIGVGLQRLPSEGGVGDSTLTISSLDPTYATNMSQLTFDKVPSTPASGSDSGDGSSSRSISSAAHWRTYLTQMTIDVGGNTVPLSLGGSMGTQYPLATFSTGTPFSLAPTSVLNQVYGAYGYQPGSDGGYYVPCDLMMNFTLYLGTSSVQVPIHPLDANIHQTSGDPNYCFGGFQAIDQGVVGGVQKLGADFVIGAPFMRSVFSVFSCDDLVHKPTNETSDICDPQIGIRPLITDPKFARDQFYQVRVLKQSLGADPVSTTANPSGLTSGLQALIGVLSGIAGIAGIMVLVVLYLKRQRKKRHALAIASGAEKEGTSRSPSLDEAAIWSDAQLAKAREVHRMHGVFDEDDVMHAHNQGGLAAAQRADFGANSTGHGVGGSSSLGVLSASTPYQDARRIKQAYLNRHPSFELKSRDEQAQILSALSQQDGQSAHEFESMTEEEDNAVAVAAGALAAGGGGVAMSTALPQVAEKEMPQPQPPLAEASSNYAHSSHMTNPSGGSSAYLLGTPQFEAEPVPAHRQHEPQQGSSEAFQPEQHQQQQEAPAPALVPAVAAAERQDYRSEPEATPYRDYPYAQQRPPRAPSNFHFQSQHETREQNNQYPHETTAFLAPAHRAYPPQQPLWAGNSEPMQSYPHQHANFGFLAPAAEVRMQPTFHHGASPTATPQRSTDDLDPHAV</sequence>
<feature type="compositionally biased region" description="Low complexity" evidence="2">
    <location>
        <begin position="840"/>
        <end position="865"/>
    </location>
</feature>
<keyword evidence="3" id="KW-1133">Transmembrane helix</keyword>
<dbReference type="CDD" id="cd05471">
    <property type="entry name" value="pepsin_like"/>
    <property type="match status" value="1"/>
</dbReference>
<dbReference type="InterPro" id="IPR001461">
    <property type="entry name" value="Aspartic_peptidase_A1"/>
</dbReference>
<gene>
    <name evidence="5" type="ORF">K437DRAFT_294263</name>
</gene>
<protein>
    <submittedName>
        <fullName evidence="5">Acid protease</fullName>
    </submittedName>
</protein>
<comment type="caution">
    <text evidence="5">The sequence shown here is derived from an EMBL/GenBank/DDBJ whole genome shotgun (WGS) entry which is preliminary data.</text>
</comment>
<dbReference type="OMA" id="CLGSFQA"/>
<feature type="compositionally biased region" description="Basic and acidic residues" evidence="2">
    <location>
        <begin position="978"/>
        <end position="987"/>
    </location>
</feature>
<dbReference type="PANTHER" id="PTHR47966">
    <property type="entry name" value="BETA-SITE APP-CLEAVING ENZYME, ISOFORM A-RELATED"/>
    <property type="match status" value="1"/>
</dbReference>
<dbReference type="GO" id="GO:0006508">
    <property type="term" value="P:proteolysis"/>
    <property type="evidence" value="ECO:0007669"/>
    <property type="project" value="UniProtKB-KW"/>
</dbReference>
<organism evidence="5 6">
    <name type="scientific">Tilletiaria anomala (strain ATCC 24038 / CBS 436.72 / UBC 951)</name>
    <dbReference type="NCBI Taxonomy" id="1037660"/>
    <lineage>
        <taxon>Eukaryota</taxon>
        <taxon>Fungi</taxon>
        <taxon>Dikarya</taxon>
        <taxon>Basidiomycota</taxon>
        <taxon>Ustilaginomycotina</taxon>
        <taxon>Exobasidiomycetes</taxon>
        <taxon>Georgefischeriales</taxon>
        <taxon>Tilletiariaceae</taxon>
        <taxon>Tilletiaria</taxon>
    </lineage>
</organism>
<dbReference type="InterPro" id="IPR034164">
    <property type="entry name" value="Pepsin-like_dom"/>
</dbReference>
<dbReference type="PANTHER" id="PTHR47966:SF73">
    <property type="entry name" value="PEPTIDASE A1 DOMAIN-CONTAINING PROTEIN"/>
    <property type="match status" value="1"/>
</dbReference>
<name>A0A066W768_TILAU</name>
<dbReference type="InterPro" id="IPR033121">
    <property type="entry name" value="PEPTIDASE_A1"/>
</dbReference>
<evidence type="ECO:0000313" key="6">
    <source>
        <dbReference type="Proteomes" id="UP000027361"/>
    </source>
</evidence>
<dbReference type="OrthoDB" id="2747330at2759"/>
<evidence type="ECO:0000256" key="1">
    <source>
        <dbReference type="ARBA" id="ARBA00007447"/>
    </source>
</evidence>
<dbReference type="HOGENOM" id="CLU_302308_0_0_1"/>
<dbReference type="PRINTS" id="PR00792">
    <property type="entry name" value="PEPSIN"/>
</dbReference>
<comment type="similarity">
    <text evidence="1">Belongs to the peptidase A1 family.</text>
</comment>
<feature type="region of interest" description="Disordered" evidence="2">
    <location>
        <begin position="961"/>
        <end position="987"/>
    </location>
</feature>
<dbReference type="AlphaFoldDB" id="A0A066W768"/>
<feature type="domain" description="Peptidase A1" evidence="4">
    <location>
        <begin position="152"/>
        <end position="529"/>
    </location>
</feature>
<dbReference type="GO" id="GO:0004190">
    <property type="term" value="F:aspartic-type endopeptidase activity"/>
    <property type="evidence" value="ECO:0007669"/>
    <property type="project" value="InterPro"/>
</dbReference>
<dbReference type="STRING" id="1037660.A0A066W768"/>
<dbReference type="InterPro" id="IPR021109">
    <property type="entry name" value="Peptidase_aspartic_dom_sf"/>
</dbReference>
<dbReference type="Proteomes" id="UP000027361">
    <property type="component" value="Unassembled WGS sequence"/>
</dbReference>
<keyword evidence="3" id="KW-0812">Transmembrane</keyword>
<dbReference type="InParanoid" id="A0A066W768"/>
<feature type="transmembrane region" description="Helical" evidence="3">
    <location>
        <begin position="583"/>
        <end position="605"/>
    </location>
</feature>
<feature type="region of interest" description="Disordered" evidence="2">
    <location>
        <begin position="350"/>
        <end position="369"/>
    </location>
</feature>
<feature type="compositionally biased region" description="Low complexity" evidence="2">
    <location>
        <begin position="72"/>
        <end position="121"/>
    </location>
</feature>
<feature type="compositionally biased region" description="Low complexity" evidence="2">
    <location>
        <begin position="356"/>
        <end position="369"/>
    </location>
</feature>
<keyword evidence="3" id="KW-0472">Membrane</keyword>
<evidence type="ECO:0000313" key="5">
    <source>
        <dbReference type="EMBL" id="KDN46640.1"/>
    </source>
</evidence>
<dbReference type="EMBL" id="JMSN01000034">
    <property type="protein sequence ID" value="KDN46640.1"/>
    <property type="molecule type" value="Genomic_DNA"/>
</dbReference>
<dbReference type="Pfam" id="PF00026">
    <property type="entry name" value="Asp"/>
    <property type="match status" value="2"/>
</dbReference>
<accession>A0A066W768</accession>
<dbReference type="Gene3D" id="2.40.70.10">
    <property type="entry name" value="Acid Proteases"/>
    <property type="match status" value="2"/>
</dbReference>